<protein>
    <recommendedName>
        <fullName evidence="12">Rad4 beta-hairpin domain-containing protein</fullName>
    </recommendedName>
</protein>
<feature type="domain" description="Rad4 beta-hairpin" evidence="9">
    <location>
        <begin position="471"/>
        <end position="545"/>
    </location>
</feature>
<dbReference type="GO" id="GO:0000111">
    <property type="term" value="C:nucleotide-excision repair factor 2 complex"/>
    <property type="evidence" value="ECO:0007669"/>
    <property type="project" value="EnsemblFungi"/>
</dbReference>
<dbReference type="GO" id="GO:0043161">
    <property type="term" value="P:proteasome-mediated ubiquitin-dependent protein catabolic process"/>
    <property type="evidence" value="ECO:0007669"/>
    <property type="project" value="EnsemblFungi"/>
</dbReference>
<keyword evidence="3" id="KW-0227">DNA damage</keyword>
<dbReference type="SUPFAM" id="SSF54001">
    <property type="entry name" value="Cysteine proteinases"/>
    <property type="match status" value="1"/>
</dbReference>
<feature type="region of interest" description="Disordered" evidence="6">
    <location>
        <begin position="1"/>
        <end position="31"/>
    </location>
</feature>
<dbReference type="OrthoDB" id="300780at2759"/>
<evidence type="ECO:0000313" key="10">
    <source>
        <dbReference type="EMBL" id="ODV94428.1"/>
    </source>
</evidence>
<feature type="non-terminal residue" evidence="10">
    <location>
        <position position="1"/>
    </location>
</feature>
<dbReference type="Pfam" id="PF10403">
    <property type="entry name" value="BHD_1"/>
    <property type="match status" value="1"/>
</dbReference>
<dbReference type="InterPro" id="IPR004583">
    <property type="entry name" value="DNA_repair_Rad4"/>
</dbReference>
<evidence type="ECO:0000256" key="6">
    <source>
        <dbReference type="SAM" id="MobiDB-lite"/>
    </source>
</evidence>
<dbReference type="InterPro" id="IPR038765">
    <property type="entry name" value="Papain-like_cys_pep_sf"/>
</dbReference>
<dbReference type="SMART" id="SM01030">
    <property type="entry name" value="BHD_1"/>
    <property type="match status" value="1"/>
</dbReference>
<dbReference type="InterPro" id="IPR018328">
    <property type="entry name" value="Rad4_beta-hairpin_dom3"/>
</dbReference>
<dbReference type="GO" id="GO:0000122">
    <property type="term" value="P:negative regulation of transcription by RNA polymerase II"/>
    <property type="evidence" value="ECO:0007669"/>
    <property type="project" value="EnsemblFungi"/>
</dbReference>
<dbReference type="Gene3D" id="3.30.60.290">
    <property type="entry name" value="Rad4, beta-hairpin domain BHD2"/>
    <property type="match status" value="1"/>
</dbReference>
<evidence type="ECO:0008006" key="12">
    <source>
        <dbReference type="Google" id="ProtNLM"/>
    </source>
</evidence>
<dbReference type="GO" id="GO:0003697">
    <property type="term" value="F:single-stranded DNA binding"/>
    <property type="evidence" value="ECO:0007669"/>
    <property type="project" value="TreeGrafter"/>
</dbReference>
<evidence type="ECO:0000259" key="8">
    <source>
        <dbReference type="SMART" id="SM01031"/>
    </source>
</evidence>
<dbReference type="STRING" id="669874.A0A1E4TRY5"/>
<keyword evidence="4" id="KW-0234">DNA repair</keyword>
<evidence type="ECO:0000256" key="4">
    <source>
        <dbReference type="ARBA" id="ARBA00023204"/>
    </source>
</evidence>
<dbReference type="Gene3D" id="3.90.260.10">
    <property type="entry name" value="Transglutaminase-like"/>
    <property type="match status" value="1"/>
</dbReference>
<evidence type="ECO:0000313" key="11">
    <source>
        <dbReference type="Proteomes" id="UP000094236"/>
    </source>
</evidence>
<name>A0A1E4TRY5_PACTA</name>
<dbReference type="InterPro" id="IPR036985">
    <property type="entry name" value="Transglutaminase-like_sf"/>
</dbReference>
<dbReference type="EMBL" id="KV454016">
    <property type="protein sequence ID" value="ODV94428.1"/>
    <property type="molecule type" value="Genomic_DNA"/>
</dbReference>
<evidence type="ECO:0000256" key="2">
    <source>
        <dbReference type="ARBA" id="ARBA00009525"/>
    </source>
</evidence>
<dbReference type="InterPro" id="IPR018325">
    <property type="entry name" value="Rad4/PNGase_transGLS-fold"/>
</dbReference>
<evidence type="ECO:0000259" key="7">
    <source>
        <dbReference type="SMART" id="SM01030"/>
    </source>
</evidence>
<accession>A0A1E4TRY5</accession>
<dbReference type="Gene3D" id="2.20.20.110">
    <property type="entry name" value="Rad4, beta-hairpin domain BHD1"/>
    <property type="match status" value="1"/>
</dbReference>
<dbReference type="GO" id="GO:0071942">
    <property type="term" value="C:XPC complex"/>
    <property type="evidence" value="ECO:0007669"/>
    <property type="project" value="TreeGrafter"/>
</dbReference>
<keyword evidence="11" id="KW-1185">Reference proteome</keyword>
<keyword evidence="5" id="KW-0539">Nucleus</keyword>
<dbReference type="GO" id="GO:1990165">
    <property type="term" value="F:single-strand break-containing DNA binding"/>
    <property type="evidence" value="ECO:0007669"/>
    <property type="project" value="EnsemblFungi"/>
</dbReference>
<feature type="domain" description="Rad4 beta-hairpin" evidence="7">
    <location>
        <begin position="367"/>
        <end position="425"/>
    </location>
</feature>
<dbReference type="SMART" id="SM01032">
    <property type="entry name" value="BHD_3"/>
    <property type="match status" value="1"/>
</dbReference>
<proteinExistence type="inferred from homology"/>
<organism evidence="10 11">
    <name type="scientific">Pachysolen tannophilus NRRL Y-2460</name>
    <dbReference type="NCBI Taxonomy" id="669874"/>
    <lineage>
        <taxon>Eukaryota</taxon>
        <taxon>Fungi</taxon>
        <taxon>Dikarya</taxon>
        <taxon>Ascomycota</taxon>
        <taxon>Saccharomycotina</taxon>
        <taxon>Pichiomycetes</taxon>
        <taxon>Pachysolenaceae</taxon>
        <taxon>Pachysolen</taxon>
    </lineage>
</organism>
<feature type="region of interest" description="Disordered" evidence="6">
    <location>
        <begin position="600"/>
        <end position="640"/>
    </location>
</feature>
<dbReference type="InterPro" id="IPR018326">
    <property type="entry name" value="Rad4_beta-hairpin_dom1"/>
</dbReference>
<dbReference type="AlphaFoldDB" id="A0A1E4TRY5"/>
<dbReference type="PANTHER" id="PTHR12135">
    <property type="entry name" value="DNA REPAIR PROTEIN XP-C / RAD4"/>
    <property type="match status" value="1"/>
</dbReference>
<dbReference type="Gene3D" id="3.30.70.2460">
    <property type="entry name" value="Rad4, beta-hairpin domain BHD3"/>
    <property type="match status" value="1"/>
</dbReference>
<dbReference type="InterPro" id="IPR042488">
    <property type="entry name" value="Rad4_BHD3_sf"/>
</dbReference>
<dbReference type="InterPro" id="IPR018327">
    <property type="entry name" value="BHD_2"/>
</dbReference>
<dbReference type="GO" id="GO:0006298">
    <property type="term" value="P:mismatch repair"/>
    <property type="evidence" value="ECO:0007669"/>
    <property type="project" value="TreeGrafter"/>
</dbReference>
<feature type="domain" description="Rad4 beta-hairpin" evidence="8">
    <location>
        <begin position="427"/>
        <end position="464"/>
    </location>
</feature>
<comment type="similarity">
    <text evidence="2">Belongs to the XPC family.</text>
</comment>
<evidence type="ECO:0000259" key="9">
    <source>
        <dbReference type="SMART" id="SM01032"/>
    </source>
</evidence>
<dbReference type="SMART" id="SM01031">
    <property type="entry name" value="BHD_2"/>
    <property type="match status" value="1"/>
</dbReference>
<dbReference type="Proteomes" id="UP000094236">
    <property type="component" value="Unassembled WGS sequence"/>
</dbReference>
<feature type="compositionally biased region" description="Polar residues" evidence="6">
    <location>
        <begin position="13"/>
        <end position="23"/>
    </location>
</feature>
<evidence type="ECO:0000256" key="1">
    <source>
        <dbReference type="ARBA" id="ARBA00004123"/>
    </source>
</evidence>
<dbReference type="GO" id="GO:0006265">
    <property type="term" value="P:DNA topological change"/>
    <property type="evidence" value="ECO:0007669"/>
    <property type="project" value="EnsemblFungi"/>
</dbReference>
<dbReference type="GO" id="GO:0006289">
    <property type="term" value="P:nucleotide-excision repair"/>
    <property type="evidence" value="ECO:0007669"/>
    <property type="project" value="EnsemblFungi"/>
</dbReference>
<comment type="subcellular location">
    <subcellularLocation>
        <location evidence="1">Nucleus</location>
    </subcellularLocation>
</comment>
<dbReference type="PANTHER" id="PTHR12135:SF0">
    <property type="entry name" value="DNA REPAIR PROTEIN COMPLEMENTING XP-C CELLS"/>
    <property type="match status" value="1"/>
</dbReference>
<feature type="compositionally biased region" description="Acidic residues" evidence="6">
    <location>
        <begin position="1"/>
        <end position="11"/>
    </location>
</feature>
<sequence>EDEFDSDEFENVDLNSPSPAPENNTKDGDIVVSIGKPVYEDDKKKKKSKQNQNIIGRDEKIFRKNFHIWCLACQLLHGVLRNQWCNSHSLMEYLKETLPTSLISKFVPVIKLKESDNIPYREKQIGSRRFLDALKDLMIFYNHDFKITRDVGIYKKKWDEISELAMSDTSLTSNTKSTSFEFKKFLYSILKKKGSRDIAAQGFVALLRSIGLNARLIFSLQPPDFTDNIKVEVSSLREKSSSSSESDYPIFWAEVWDPFASKWISIDPVVFQYMEVVKIDSKFEPRSTDERNNSYYVIAFDNQGGVRDVTRRYSKNFNAKIRRKRITRESNGNLWYSKLICTACSKNRLYENSIDKIENEYFLKRSYQEGMPNSIQDFKNHPIYVLESQLKSNEVIMPKVPCGRTRKKNSKTSETIPVYKRENVHIVRSAKSWYMHGRVLKTGERPILIRELYAVDQTEPYIAPPVVDGEVPKNAYGNIDLYTSSMLPPGGIYRDSRFSLKAAIELKIDYAEAVVGFDFKNSSSTPRKKGVVVAKEYEEAMVEVEKYFREKEEEQLKLRIKVNSLRKWKLFLTRLQIMENLNEKYGKIYRDTDDGIEMDSNYGSEGGGFLPSPENLDDGGKSDDSEFAGGFLQGENTSEE</sequence>
<evidence type="ECO:0000256" key="3">
    <source>
        <dbReference type="ARBA" id="ARBA00022763"/>
    </source>
</evidence>
<evidence type="ECO:0000256" key="5">
    <source>
        <dbReference type="ARBA" id="ARBA00023242"/>
    </source>
</evidence>
<gene>
    <name evidence="10" type="ORF">PACTADRAFT_24714</name>
</gene>
<dbReference type="GO" id="GO:0005829">
    <property type="term" value="C:cytosol"/>
    <property type="evidence" value="ECO:0007669"/>
    <property type="project" value="EnsemblFungi"/>
</dbReference>
<dbReference type="Pfam" id="PF03835">
    <property type="entry name" value="Rad4"/>
    <property type="match status" value="1"/>
</dbReference>
<feature type="non-terminal residue" evidence="10">
    <location>
        <position position="640"/>
    </location>
</feature>
<dbReference type="Pfam" id="PF10405">
    <property type="entry name" value="BHD_3"/>
    <property type="match status" value="1"/>
</dbReference>
<reference evidence="11" key="1">
    <citation type="submission" date="2016-05" db="EMBL/GenBank/DDBJ databases">
        <title>Comparative genomics of biotechnologically important yeasts.</title>
        <authorList>
            <consortium name="DOE Joint Genome Institute"/>
            <person name="Riley R."/>
            <person name="Haridas S."/>
            <person name="Wolfe K.H."/>
            <person name="Lopes M.R."/>
            <person name="Hittinger C.T."/>
            <person name="Goker M."/>
            <person name="Salamov A."/>
            <person name="Wisecaver J."/>
            <person name="Long T.M."/>
            <person name="Aerts A.L."/>
            <person name="Barry K."/>
            <person name="Choi C."/>
            <person name="Clum A."/>
            <person name="Coughlan A.Y."/>
            <person name="Deshpande S."/>
            <person name="Douglass A.P."/>
            <person name="Hanson S.J."/>
            <person name="Klenk H.-P."/>
            <person name="Labutti K."/>
            <person name="Lapidus A."/>
            <person name="Lindquist E."/>
            <person name="Lipzen A."/>
            <person name="Meier-Kolthoff J.P."/>
            <person name="Ohm R.A."/>
            <person name="Otillar R.P."/>
            <person name="Pangilinan J."/>
            <person name="Peng Y."/>
            <person name="Rokas A."/>
            <person name="Rosa C.A."/>
            <person name="Scheuner C."/>
            <person name="Sibirny A.A."/>
            <person name="Slot J.C."/>
            <person name="Stielow J.B."/>
            <person name="Sun H."/>
            <person name="Kurtzman C.P."/>
            <person name="Blackwell M."/>
            <person name="Grigoriev I.V."/>
            <person name="Jeffries T.W."/>
        </authorList>
    </citation>
    <scope>NUCLEOTIDE SEQUENCE [LARGE SCALE GENOMIC DNA]</scope>
    <source>
        <strain evidence="11">NRRL Y-2460</strain>
    </source>
</reference>